<reference evidence="3" key="1">
    <citation type="journal article" date="2019" name="Int. J. Syst. Evol. Microbiol.">
        <title>The Global Catalogue of Microorganisms (GCM) 10K type strain sequencing project: providing services to taxonomists for standard genome sequencing and annotation.</title>
        <authorList>
            <consortium name="The Broad Institute Genomics Platform"/>
            <consortium name="The Broad Institute Genome Sequencing Center for Infectious Disease"/>
            <person name="Wu L."/>
            <person name="Ma J."/>
        </authorList>
    </citation>
    <scope>NUCLEOTIDE SEQUENCE [LARGE SCALE GENOMIC DNA]</scope>
    <source>
        <strain evidence="3">JCM 17326</strain>
    </source>
</reference>
<evidence type="ECO:0000313" key="2">
    <source>
        <dbReference type="EMBL" id="GAA3580666.1"/>
    </source>
</evidence>
<feature type="compositionally biased region" description="Basic and acidic residues" evidence="1">
    <location>
        <begin position="45"/>
        <end position="98"/>
    </location>
</feature>
<name>A0ABP6YD80_9ACTN</name>
<evidence type="ECO:0000256" key="1">
    <source>
        <dbReference type="SAM" id="MobiDB-lite"/>
    </source>
</evidence>
<evidence type="ECO:0000313" key="3">
    <source>
        <dbReference type="Proteomes" id="UP001500630"/>
    </source>
</evidence>
<proteinExistence type="predicted"/>
<keyword evidence="3" id="KW-1185">Reference proteome</keyword>
<dbReference type="Proteomes" id="UP001500630">
    <property type="component" value="Unassembled WGS sequence"/>
</dbReference>
<feature type="compositionally biased region" description="Low complexity" evidence="1">
    <location>
        <begin position="114"/>
        <end position="127"/>
    </location>
</feature>
<sequence length="166" mass="16788">MGTVTWDGGVIPASRLPSSAVTLPTSSGLGERGPGPRGTAAPARPDARNPGRRPDARDSDGRPDARDSDGRPDARDSSGRSKPRDAGRLARPDVRDARACGTAALAQPATRSTRAAPEAAAAAPAAERAGRAGRAGGWSGGVSPAASRHAKETAVARRAIQSPMTI</sequence>
<feature type="compositionally biased region" description="Polar residues" evidence="1">
    <location>
        <begin position="16"/>
        <end position="28"/>
    </location>
</feature>
<dbReference type="EMBL" id="BAABDQ010000019">
    <property type="protein sequence ID" value="GAA3580666.1"/>
    <property type="molecule type" value="Genomic_DNA"/>
</dbReference>
<feature type="region of interest" description="Disordered" evidence="1">
    <location>
        <begin position="1"/>
        <end position="166"/>
    </location>
</feature>
<organism evidence="2 3">
    <name type="scientific">Nonomuraea rosea</name>
    <dbReference type="NCBI Taxonomy" id="638574"/>
    <lineage>
        <taxon>Bacteria</taxon>
        <taxon>Bacillati</taxon>
        <taxon>Actinomycetota</taxon>
        <taxon>Actinomycetes</taxon>
        <taxon>Streptosporangiales</taxon>
        <taxon>Streptosporangiaceae</taxon>
        <taxon>Nonomuraea</taxon>
    </lineage>
</organism>
<gene>
    <name evidence="2" type="ORF">GCM10022419_072680</name>
</gene>
<accession>A0ABP6YD80</accession>
<comment type="caution">
    <text evidence="2">The sequence shown here is derived from an EMBL/GenBank/DDBJ whole genome shotgun (WGS) entry which is preliminary data.</text>
</comment>
<protein>
    <submittedName>
        <fullName evidence="2">Uncharacterized protein</fullName>
    </submittedName>
</protein>